<dbReference type="RefSeq" id="WP_410035959.1">
    <property type="nucleotide sequence ID" value="NZ_JBGMEF010000038.1"/>
</dbReference>
<dbReference type="GO" id="GO:0004497">
    <property type="term" value="F:monooxygenase activity"/>
    <property type="evidence" value="ECO:0007669"/>
    <property type="project" value="UniProtKB-KW"/>
</dbReference>
<dbReference type="EC" id="1.-.-.-" evidence="2"/>
<dbReference type="Gene3D" id="3.30.70.100">
    <property type="match status" value="1"/>
</dbReference>
<protein>
    <submittedName>
        <fullName evidence="2">Antibiotic biosynthesis monooxygenase family protein</fullName>
        <ecNumber evidence="2">1.-.-.-</ecNumber>
    </submittedName>
</protein>
<evidence type="ECO:0000313" key="2">
    <source>
        <dbReference type="EMBL" id="MFO3667866.1"/>
    </source>
</evidence>
<organism evidence="2 3">
    <name type="scientific">Anaerococcus kampingae</name>
    <dbReference type="NCBI Taxonomy" id="3115614"/>
    <lineage>
        <taxon>Bacteria</taxon>
        <taxon>Bacillati</taxon>
        <taxon>Bacillota</taxon>
        <taxon>Tissierellia</taxon>
        <taxon>Tissierellales</taxon>
        <taxon>Peptoniphilaceae</taxon>
        <taxon>Anaerococcus</taxon>
    </lineage>
</organism>
<dbReference type="InterPro" id="IPR007138">
    <property type="entry name" value="ABM_dom"/>
</dbReference>
<evidence type="ECO:0000259" key="1">
    <source>
        <dbReference type="PROSITE" id="PS51725"/>
    </source>
</evidence>
<reference evidence="2 3" key="1">
    <citation type="journal article" date="2025" name="Anaerobe">
        <title>Description of Anaerococcus kampingiae sp. nov., Anaerococcus groningensis sp. nov., Anaerococcus martiniensis sp. nov., and Anaerococcus cruorum sp. nov., isolated from human clinical specimens.</title>
        <authorList>
            <person name="Boiten K.E."/>
            <person name="Meijer J."/>
            <person name="van Wezel E.M."/>
            <person name="Veloo A.C.M."/>
        </authorList>
    </citation>
    <scope>NUCLEOTIDE SEQUENCE [LARGE SCALE GENOMIC DNA]</scope>
    <source>
        <strain evidence="2 3">ENR0874</strain>
    </source>
</reference>
<name>A0ABW9MHM2_9FIRM</name>
<proteinExistence type="predicted"/>
<dbReference type="Pfam" id="PF03992">
    <property type="entry name" value="ABM"/>
    <property type="match status" value="1"/>
</dbReference>
<dbReference type="EMBL" id="JBGMEF010000038">
    <property type="protein sequence ID" value="MFO3667866.1"/>
    <property type="molecule type" value="Genomic_DNA"/>
</dbReference>
<keyword evidence="3" id="KW-1185">Reference proteome</keyword>
<gene>
    <name evidence="2" type="ORF">ACCQ42_08795</name>
</gene>
<keyword evidence="2" id="KW-0503">Monooxygenase</keyword>
<accession>A0ABW9MHM2</accession>
<keyword evidence="2" id="KW-0560">Oxidoreductase</keyword>
<dbReference type="InterPro" id="IPR011008">
    <property type="entry name" value="Dimeric_a/b-barrel"/>
</dbReference>
<dbReference type="Proteomes" id="UP001637994">
    <property type="component" value="Unassembled WGS sequence"/>
</dbReference>
<dbReference type="PROSITE" id="PS51725">
    <property type="entry name" value="ABM"/>
    <property type="match status" value="1"/>
</dbReference>
<comment type="caution">
    <text evidence="2">The sequence shown here is derived from an EMBL/GenBank/DDBJ whole genome shotgun (WGS) entry which is preliminary data.</text>
</comment>
<feature type="domain" description="ABM" evidence="1">
    <location>
        <begin position="1"/>
        <end position="94"/>
    </location>
</feature>
<evidence type="ECO:0000313" key="3">
    <source>
        <dbReference type="Proteomes" id="UP001637994"/>
    </source>
</evidence>
<sequence>MTLTINILYKGKDSKKFAKEMTEKGIVDRIRAQKGNIKYEYYQSLEKDDEILLLDIWENQEALNIHHQSPMMDEIIKLREKYDIRMQVHKYQEIEGSNDDKYIRK</sequence>
<dbReference type="SUPFAM" id="SSF54909">
    <property type="entry name" value="Dimeric alpha+beta barrel"/>
    <property type="match status" value="1"/>
</dbReference>